<dbReference type="Pfam" id="PF15980">
    <property type="entry name" value="ComGF"/>
    <property type="match status" value="1"/>
</dbReference>
<dbReference type="PATRIC" id="fig|1291052.5.peg.2226"/>
<proteinExistence type="predicted"/>
<keyword evidence="2" id="KW-1185">Reference proteome</keyword>
<organism evidence="1 2">
    <name type="scientific">Lacticaseibacillus sharpeae JCM 1186 = DSM 20505</name>
    <dbReference type="NCBI Taxonomy" id="1291052"/>
    <lineage>
        <taxon>Bacteria</taxon>
        <taxon>Bacillati</taxon>
        <taxon>Bacillota</taxon>
        <taxon>Bacilli</taxon>
        <taxon>Lactobacillales</taxon>
        <taxon>Lactobacillaceae</taxon>
        <taxon>Lacticaseibacillus</taxon>
    </lineage>
</organism>
<evidence type="ECO:0000313" key="1">
    <source>
        <dbReference type="EMBL" id="KRM54748.1"/>
    </source>
</evidence>
<reference evidence="1 2" key="1">
    <citation type="journal article" date="2015" name="Genome Announc.">
        <title>Expanding the biotechnology potential of lactobacilli through comparative genomics of 213 strains and associated genera.</title>
        <authorList>
            <person name="Sun Z."/>
            <person name="Harris H.M."/>
            <person name="McCann A."/>
            <person name="Guo C."/>
            <person name="Argimon S."/>
            <person name="Zhang W."/>
            <person name="Yang X."/>
            <person name="Jeffery I.B."/>
            <person name="Cooney J.C."/>
            <person name="Kagawa T.F."/>
            <person name="Liu W."/>
            <person name="Song Y."/>
            <person name="Salvetti E."/>
            <person name="Wrobel A."/>
            <person name="Rasinkangas P."/>
            <person name="Parkhill J."/>
            <person name="Rea M.C."/>
            <person name="O'Sullivan O."/>
            <person name="Ritari J."/>
            <person name="Douillard F.P."/>
            <person name="Paul Ross R."/>
            <person name="Yang R."/>
            <person name="Briner A.E."/>
            <person name="Felis G.E."/>
            <person name="de Vos W.M."/>
            <person name="Barrangou R."/>
            <person name="Klaenhammer T.R."/>
            <person name="Caufield P.W."/>
            <person name="Cui Y."/>
            <person name="Zhang H."/>
            <person name="O'Toole P.W."/>
        </authorList>
    </citation>
    <scope>NUCLEOTIDE SEQUENCE [LARGE SCALE GENOMIC DNA]</scope>
    <source>
        <strain evidence="1 2">DSM 20505</strain>
    </source>
</reference>
<comment type="caution">
    <text evidence="1">The sequence shown here is derived from an EMBL/GenBank/DDBJ whole genome shotgun (WGS) entry which is preliminary data.</text>
</comment>
<gene>
    <name evidence="1" type="ORF">FC18_GL002162</name>
</gene>
<sequence length="122" mass="13500">MWQPLTQVSKSMQRTDEEMTGMLAGARELEEMTRGGKVNSSALKGELLLETRRNQHYTLKLMSTPANPNTLVITAKGGGYMPIVRHVKQFDVSTIKPNVLEYIVTMESGKIFVGVLTDNGGE</sequence>
<dbReference type="Proteomes" id="UP000051679">
    <property type="component" value="Unassembled WGS sequence"/>
</dbReference>
<evidence type="ECO:0000313" key="2">
    <source>
        <dbReference type="Proteomes" id="UP000051679"/>
    </source>
</evidence>
<dbReference type="InterPro" id="IPR016977">
    <property type="entry name" value="ComGF"/>
</dbReference>
<dbReference type="STRING" id="1291052.FC18_GL002162"/>
<dbReference type="EMBL" id="AYYO01000044">
    <property type="protein sequence ID" value="KRM54748.1"/>
    <property type="molecule type" value="Genomic_DNA"/>
</dbReference>
<protein>
    <submittedName>
        <fullName evidence="1">Uncharacterized protein</fullName>
    </submittedName>
</protein>
<name>A0A0R1ZVB6_9LACO</name>
<accession>A0A0R1ZVB6</accession>
<dbReference type="AlphaFoldDB" id="A0A0R1ZVB6"/>